<evidence type="ECO:0000256" key="5">
    <source>
        <dbReference type="SAM" id="Coils"/>
    </source>
</evidence>
<dbReference type="Pfam" id="PF03177">
    <property type="entry name" value="Nucleoporin_C"/>
    <property type="match status" value="2"/>
</dbReference>
<evidence type="ECO:0000256" key="4">
    <source>
        <dbReference type="ARBA" id="ARBA00023242"/>
    </source>
</evidence>
<sequence length="1616" mass="177670">MDSSESRFDLRTQSGLSALESKPSTADASISRTAKGHNLAALEAAAADLELAIDLDEQWLSVRRSWETAEPDYIRYPPSQSQFLAKRTVPLPAALLAQYQYLESKSFMGLLPQIGRAWISIDHRLFLWDYVEGSDFAVYEELDQVISCVALATPRPGVFIDEIEYLLVIATALQVVLLGIVRSPNSRARSRGSRGSDSVTLVPTGLSVPTDGVVMLKIEVSHHTGRIFMAGRDGSLHELVYEPQSWFGNVPKARRVNRSRGFAGAAAAALVPAFLRRLFHADDPLIDLVVDDSRGLLYTLSQRGIVSAYRLERTCSECDTELVSSKRSWFDAGVLRLLGSLDAASELQRRMVSTQARALSLHAVPLRYSRRVHLLVVSTAGERLLCTTAGEASVRRPSTRWTNDTKAAGASAPSLLGRVGGEHPACLRVIGYRSPIVSNLSASIYLAFWCKGQFLAADDQDQLLAVGAEPPPLEFLPRQDPESSLFMSRTATAPSAERRSFGIASAAAVSQSRIFESVSGLQISGKAYALAEAPLFGDLGVSAGGHLDEREPAGLLTREDVSRGWLCLTQASLVLLCPVRPLDTLRTLLGASPQDAEVLDFFRRYGAAQACSWCLELALQAEQRPSGAIGLVDKAFRACLAFGGEPQLLASTAALPADSALSQVEEARQRDAPAAGAVNTTMRADRSMSSWQTTADGFSVGSVSLPEAPLRYSGRHDGVVLLLARILQPVWSEPVTTGDKLARLRFSFVVLLSTHAELRAFERVLYRLFGAELEQAARRERPSYGDTQERIGDTSTTRTTTRISLAPGMLPPTTGARSTAPDTLGSAWSASAWHPDLIAGKATLRHSNSALHQARRLELESIASLLGLAERSAQALELVRTLAESTHLPRLVASLEPTDQARLRQLRFEDLVTRPAEAELMTSIIFKVLESYAPEDSDSMESLLETLTARCPVFFGETQVAVYRALRHLRKREIEQTMQWLRPVAAHLTLSPPLVTEFKAAGAFAELVALARLAGDQQLVLQTLEAAMNLSSTESSSLGTGADRETLQRRCLVEALATDETTQLDQLFRFLLRMGPAGSALLLQLPQLAKQPDINFGNMSEESFRKNAQLTKALQRLEWFLLHEDIDLAWKLYAQQERFVEAAMILADLAGVPTAPNRHPGTSEVATEDLTPLVQQPRRRRATLRNGDVLSPRRTRLLPIHERIALLIRALHFARAGASLGDGRALALVPELQDALEVAHIQQRALDEVRRVVLSGPERSELEQRLEGISGGADQAAAGLLDPNTLYVEIARPYALWETELDILRWAGHQDPELSRRLWNNIIARELALSAGVVRQRATKATQSTLDTSLQAESLRPTPETLQQRFTALAKVFYPSPIAFPLEWLVASLEMLAFSQAELARAPETVNPTCTTDHDDDDDDNDDDDDDEIVTAWSLEAFSLNWLQPTLVEVIGVPRTDLVHIYREMLQDPEAFYEHHGPLPVVVTHALPPGLGPWWLSLAAQHWWARSLLGMVQRWMALADTTLDHSLQLDASVTGYATLARASTDWQALVALTPALVATLRVLRSRFTSRQSLTATASKAERARPMLQLCSELESVERELERLSRAGAKQQQRYLY</sequence>
<feature type="compositionally biased region" description="Basic and acidic residues" evidence="6">
    <location>
        <begin position="1"/>
        <end position="10"/>
    </location>
</feature>
<feature type="compositionally biased region" description="Acidic residues" evidence="6">
    <location>
        <begin position="1414"/>
        <end position="1426"/>
    </location>
</feature>
<evidence type="ECO:0000256" key="6">
    <source>
        <dbReference type="SAM" id="MobiDB-lite"/>
    </source>
</evidence>
<dbReference type="InterPro" id="IPR007187">
    <property type="entry name" value="Nucleoporin_Nup133/Nup155_C"/>
</dbReference>
<dbReference type="EMBL" id="AP006490">
    <property type="protein sequence ID" value="BAM79842.1"/>
    <property type="molecule type" value="Genomic_DNA"/>
</dbReference>
<dbReference type="OrthoDB" id="338970at2759"/>
<keyword evidence="3" id="KW-0813">Transport</keyword>
<dbReference type="KEGG" id="cme:CYME_CMH179C"/>
<dbReference type="GO" id="GO:0017056">
    <property type="term" value="F:structural constituent of nuclear pore"/>
    <property type="evidence" value="ECO:0007669"/>
    <property type="project" value="InterPro"/>
</dbReference>
<dbReference type="GO" id="GO:0044611">
    <property type="term" value="C:nuclear pore inner ring"/>
    <property type="evidence" value="ECO:0007669"/>
    <property type="project" value="TreeGrafter"/>
</dbReference>
<dbReference type="HOGENOM" id="CLU_000429_0_1_1"/>
<evidence type="ECO:0000259" key="8">
    <source>
        <dbReference type="Pfam" id="PF08801"/>
    </source>
</evidence>
<protein>
    <submittedName>
        <fullName evidence="9">Similar to nucleoporin 155kD</fullName>
    </submittedName>
</protein>
<reference evidence="9 10" key="2">
    <citation type="journal article" date="2007" name="BMC Biol.">
        <title>A 100%-complete sequence reveals unusually simple genomic features in the hot-spring red alga Cyanidioschyzon merolae.</title>
        <authorList>
            <person name="Nozaki H."/>
            <person name="Takano H."/>
            <person name="Misumi O."/>
            <person name="Terasawa K."/>
            <person name="Matsuzaki M."/>
            <person name="Maruyama S."/>
            <person name="Nishida K."/>
            <person name="Yagisawa F."/>
            <person name="Yoshida Y."/>
            <person name="Fujiwara T."/>
            <person name="Takio S."/>
            <person name="Tamura K."/>
            <person name="Chung S.J."/>
            <person name="Nakamura S."/>
            <person name="Kuroiwa H."/>
            <person name="Tanaka K."/>
            <person name="Sato N."/>
            <person name="Kuroiwa T."/>
        </authorList>
    </citation>
    <scope>NUCLEOTIDE SEQUENCE [LARGE SCALE GENOMIC DNA]</scope>
    <source>
        <strain evidence="9 10">10D</strain>
    </source>
</reference>
<feature type="domain" description="Nucleoporin Nup133/Nup155-like C-terminal" evidence="7">
    <location>
        <begin position="1126"/>
        <end position="1472"/>
    </location>
</feature>
<keyword evidence="10" id="KW-1185">Reference proteome</keyword>
<dbReference type="GeneID" id="16993503"/>
<evidence type="ECO:0000259" key="7">
    <source>
        <dbReference type="Pfam" id="PF03177"/>
    </source>
</evidence>
<dbReference type="PANTHER" id="PTHR10350">
    <property type="entry name" value="NUCLEAR PORE COMPLEX PROTEIN NUP155"/>
    <property type="match status" value="1"/>
</dbReference>
<dbReference type="GO" id="GO:0036228">
    <property type="term" value="P:protein localization to nuclear inner membrane"/>
    <property type="evidence" value="ECO:0007669"/>
    <property type="project" value="TreeGrafter"/>
</dbReference>
<feature type="region of interest" description="Disordered" evidence="6">
    <location>
        <begin position="1"/>
        <end position="23"/>
    </location>
</feature>
<dbReference type="RefSeq" id="XP_005536128.1">
    <property type="nucleotide sequence ID" value="XM_005536071.1"/>
</dbReference>
<dbReference type="InterPro" id="IPR014908">
    <property type="entry name" value="Nucleoporin_Nup133/Nup155_N"/>
</dbReference>
<keyword evidence="4" id="KW-0539">Nucleus</keyword>
<organism evidence="9 10">
    <name type="scientific">Cyanidioschyzon merolae (strain NIES-3377 / 10D)</name>
    <name type="common">Unicellular red alga</name>
    <dbReference type="NCBI Taxonomy" id="280699"/>
    <lineage>
        <taxon>Eukaryota</taxon>
        <taxon>Rhodophyta</taxon>
        <taxon>Bangiophyceae</taxon>
        <taxon>Cyanidiales</taxon>
        <taxon>Cyanidiaceae</taxon>
        <taxon>Cyanidioschyzon</taxon>
    </lineage>
</organism>
<dbReference type="GO" id="GO:0006606">
    <property type="term" value="P:protein import into nucleus"/>
    <property type="evidence" value="ECO:0007669"/>
    <property type="project" value="TreeGrafter"/>
</dbReference>
<dbReference type="Gene3D" id="1.20.58.1780">
    <property type="match status" value="1"/>
</dbReference>
<gene>
    <name evidence="9" type="ORF">CYME_CMH179C</name>
</gene>
<dbReference type="InterPro" id="IPR004870">
    <property type="entry name" value="Nucleoporin_Nup155"/>
</dbReference>
<evidence type="ECO:0000256" key="2">
    <source>
        <dbReference type="ARBA" id="ARBA00007373"/>
    </source>
</evidence>
<feature type="region of interest" description="Disordered" evidence="6">
    <location>
        <begin position="779"/>
        <end position="799"/>
    </location>
</feature>
<feature type="domain" description="Nucleoporin Nup133/Nup155-like C-terminal" evidence="7">
    <location>
        <begin position="832"/>
        <end position="974"/>
    </location>
</feature>
<dbReference type="Proteomes" id="UP000007014">
    <property type="component" value="Chromosome 8"/>
</dbReference>
<evidence type="ECO:0000256" key="1">
    <source>
        <dbReference type="ARBA" id="ARBA00004123"/>
    </source>
</evidence>
<keyword evidence="5" id="KW-0175">Coiled coil</keyword>
<comment type="similarity">
    <text evidence="2">Belongs to the non-repetitive/WGA-negative nucleoporin family.</text>
</comment>
<dbReference type="Pfam" id="PF08801">
    <property type="entry name" value="Nucleoporin_N"/>
    <property type="match status" value="1"/>
</dbReference>
<dbReference type="PANTHER" id="PTHR10350:SF6">
    <property type="entry name" value="NUCLEAR PORE COMPLEX PROTEIN NUP155"/>
    <property type="match status" value="1"/>
</dbReference>
<evidence type="ECO:0000313" key="10">
    <source>
        <dbReference type="Proteomes" id="UP000007014"/>
    </source>
</evidence>
<reference evidence="9 10" key="1">
    <citation type="journal article" date="2004" name="Nature">
        <title>Genome sequence of the ultrasmall unicellular red alga Cyanidioschyzon merolae 10D.</title>
        <authorList>
            <person name="Matsuzaki M."/>
            <person name="Misumi O."/>
            <person name="Shin-i T."/>
            <person name="Maruyama S."/>
            <person name="Takahara M."/>
            <person name="Miyagishima S."/>
            <person name="Mori T."/>
            <person name="Nishida K."/>
            <person name="Yagisawa F."/>
            <person name="Nishida K."/>
            <person name="Yoshida Y."/>
            <person name="Nishimura Y."/>
            <person name="Nakao S."/>
            <person name="Kobayashi T."/>
            <person name="Momoyama Y."/>
            <person name="Higashiyama T."/>
            <person name="Minoda A."/>
            <person name="Sano M."/>
            <person name="Nomoto H."/>
            <person name="Oishi K."/>
            <person name="Hayashi H."/>
            <person name="Ohta F."/>
            <person name="Nishizaka S."/>
            <person name="Haga S."/>
            <person name="Miura S."/>
            <person name="Morishita T."/>
            <person name="Kabeya Y."/>
            <person name="Terasawa K."/>
            <person name="Suzuki Y."/>
            <person name="Ishii Y."/>
            <person name="Asakawa S."/>
            <person name="Takano H."/>
            <person name="Ohta N."/>
            <person name="Kuroiwa H."/>
            <person name="Tanaka K."/>
            <person name="Shimizu N."/>
            <person name="Sugano S."/>
            <person name="Sato N."/>
            <person name="Nozaki H."/>
            <person name="Ogasawara N."/>
            <person name="Kohara Y."/>
            <person name="Kuroiwa T."/>
        </authorList>
    </citation>
    <scope>NUCLEOTIDE SEQUENCE [LARGE SCALE GENOMIC DNA]</scope>
    <source>
        <strain evidence="9 10">10D</strain>
    </source>
</reference>
<proteinExistence type="inferred from homology"/>
<dbReference type="Gramene" id="CMH179CT">
    <property type="protein sequence ID" value="CMH179CT"/>
    <property type="gene ID" value="CMH179C"/>
</dbReference>
<evidence type="ECO:0000256" key="3">
    <source>
        <dbReference type="ARBA" id="ARBA00022448"/>
    </source>
</evidence>
<dbReference type="STRING" id="280699.M1VBS8"/>
<evidence type="ECO:0000313" key="9">
    <source>
        <dbReference type="EMBL" id="BAM79842.1"/>
    </source>
</evidence>
<name>M1VBS8_CYAM1</name>
<dbReference type="GO" id="GO:0000972">
    <property type="term" value="P:transcription-dependent tethering of RNA polymerase II gene DNA at nuclear periphery"/>
    <property type="evidence" value="ECO:0007669"/>
    <property type="project" value="TreeGrafter"/>
</dbReference>
<dbReference type="Gene3D" id="1.20.120.1050">
    <property type="match status" value="1"/>
</dbReference>
<comment type="subcellular location">
    <subcellularLocation>
        <location evidence="1">Nucleus</location>
    </subcellularLocation>
</comment>
<feature type="domain" description="Nucleoporin Nup133/Nup155-like N-terminal" evidence="8">
    <location>
        <begin position="82"/>
        <end position="387"/>
    </location>
</feature>
<feature type="coiled-coil region" evidence="5">
    <location>
        <begin position="1586"/>
        <end position="1613"/>
    </location>
</feature>
<feature type="region of interest" description="Disordered" evidence="6">
    <location>
        <begin position="1404"/>
        <end position="1426"/>
    </location>
</feature>
<dbReference type="eggNOG" id="KOG1900">
    <property type="taxonomic scope" value="Eukaryota"/>
</dbReference>
<accession>M1VBS8</accession>
<feature type="compositionally biased region" description="Basic and acidic residues" evidence="6">
    <location>
        <begin position="779"/>
        <end position="792"/>
    </location>
</feature>
<feature type="compositionally biased region" description="Polar residues" evidence="6">
    <location>
        <begin position="11"/>
        <end position="23"/>
    </location>
</feature>
<dbReference type="OMA" id="SWAPFQK"/>
<dbReference type="GO" id="GO:0006405">
    <property type="term" value="P:RNA export from nucleus"/>
    <property type="evidence" value="ECO:0007669"/>
    <property type="project" value="TreeGrafter"/>
</dbReference>